<dbReference type="Proteomes" id="UP001329825">
    <property type="component" value="Chromosome 10"/>
</dbReference>
<feature type="region of interest" description="Disordered" evidence="1">
    <location>
        <begin position="570"/>
        <end position="601"/>
    </location>
</feature>
<feature type="compositionally biased region" description="Low complexity" evidence="1">
    <location>
        <begin position="420"/>
        <end position="440"/>
    </location>
</feature>
<protein>
    <recommendedName>
        <fullName evidence="2">LysM domain-containing protein</fullName>
    </recommendedName>
</protein>
<feature type="region of interest" description="Disordered" evidence="1">
    <location>
        <begin position="214"/>
        <end position="240"/>
    </location>
</feature>
<evidence type="ECO:0000313" key="4">
    <source>
        <dbReference type="Proteomes" id="UP001329825"/>
    </source>
</evidence>
<feature type="compositionally biased region" description="Basic and acidic residues" evidence="1">
    <location>
        <begin position="384"/>
        <end position="397"/>
    </location>
</feature>
<organism evidence="3 4">
    <name type="scientific">Kwoniella shivajii</name>
    <dbReference type="NCBI Taxonomy" id="564305"/>
    <lineage>
        <taxon>Eukaryota</taxon>
        <taxon>Fungi</taxon>
        <taxon>Dikarya</taxon>
        <taxon>Basidiomycota</taxon>
        <taxon>Agaricomycotina</taxon>
        <taxon>Tremellomycetes</taxon>
        <taxon>Tremellales</taxon>
        <taxon>Cryptococcaceae</taxon>
        <taxon>Kwoniella</taxon>
    </lineage>
</organism>
<dbReference type="EMBL" id="CP141890">
    <property type="protein sequence ID" value="WRT70157.1"/>
    <property type="molecule type" value="Genomic_DNA"/>
</dbReference>
<dbReference type="GeneID" id="87959281"/>
<dbReference type="PROSITE" id="PS51782">
    <property type="entry name" value="LYSM"/>
    <property type="match status" value="1"/>
</dbReference>
<feature type="region of interest" description="Disordered" evidence="1">
    <location>
        <begin position="384"/>
        <end position="552"/>
    </location>
</feature>
<gene>
    <name evidence="3" type="ORF">IL334_007151</name>
</gene>
<feature type="compositionally biased region" description="Low complexity" evidence="1">
    <location>
        <begin position="536"/>
        <end position="547"/>
    </location>
</feature>
<dbReference type="Gene3D" id="3.10.350.10">
    <property type="entry name" value="LysM domain"/>
    <property type="match status" value="1"/>
</dbReference>
<feature type="region of interest" description="Disordered" evidence="1">
    <location>
        <begin position="338"/>
        <end position="367"/>
    </location>
</feature>
<dbReference type="InterPro" id="IPR045030">
    <property type="entry name" value="LYSM1-4"/>
</dbReference>
<feature type="region of interest" description="Disordered" evidence="1">
    <location>
        <begin position="1"/>
        <end position="93"/>
    </location>
</feature>
<dbReference type="RefSeq" id="XP_062794896.1">
    <property type="nucleotide sequence ID" value="XM_062938845.1"/>
</dbReference>
<reference evidence="3 4" key="1">
    <citation type="submission" date="2024-01" db="EMBL/GenBank/DDBJ databases">
        <title>Comparative genomics of Cryptococcus and Kwoniella reveals pathogenesis evolution and contrasting modes of karyotype evolution via chromosome fusion or intercentromeric recombination.</title>
        <authorList>
            <person name="Coelho M.A."/>
            <person name="David-Palma M."/>
            <person name="Shea T."/>
            <person name="Bowers K."/>
            <person name="McGinley-Smith S."/>
            <person name="Mohammad A.W."/>
            <person name="Gnirke A."/>
            <person name="Yurkov A.M."/>
            <person name="Nowrousian M."/>
            <person name="Sun S."/>
            <person name="Cuomo C.A."/>
            <person name="Heitman J."/>
        </authorList>
    </citation>
    <scope>NUCLEOTIDE SEQUENCE [LARGE SCALE GENOMIC DNA]</scope>
    <source>
        <strain evidence="3">CBS 11374</strain>
    </source>
</reference>
<feature type="region of interest" description="Disordered" evidence="1">
    <location>
        <begin position="293"/>
        <end position="324"/>
    </location>
</feature>
<accession>A0ABZ1D985</accession>
<dbReference type="InterPro" id="IPR036779">
    <property type="entry name" value="LysM_dom_sf"/>
</dbReference>
<name>A0ABZ1D985_9TREE</name>
<feature type="compositionally biased region" description="Basic and acidic residues" evidence="1">
    <location>
        <begin position="225"/>
        <end position="236"/>
    </location>
</feature>
<evidence type="ECO:0000259" key="2">
    <source>
        <dbReference type="PROSITE" id="PS51782"/>
    </source>
</evidence>
<evidence type="ECO:0000313" key="3">
    <source>
        <dbReference type="EMBL" id="WRT70157.1"/>
    </source>
</evidence>
<dbReference type="InterPro" id="IPR018392">
    <property type="entry name" value="LysM"/>
</dbReference>
<dbReference type="SMART" id="SM00257">
    <property type="entry name" value="LysM"/>
    <property type="match status" value="1"/>
</dbReference>
<feature type="compositionally biased region" description="Low complexity" evidence="1">
    <location>
        <begin position="24"/>
        <end position="33"/>
    </location>
</feature>
<feature type="compositionally biased region" description="Low complexity" evidence="1">
    <location>
        <begin position="1"/>
        <end position="14"/>
    </location>
</feature>
<dbReference type="SUPFAM" id="SSF54106">
    <property type="entry name" value="LysM domain"/>
    <property type="match status" value="1"/>
</dbReference>
<sequence>MQASTSSYTLSSSTPPQESDIWGSPSTSPSTSPRLNRSLIRRRTSSYNNTPKIPSYSSTSSSPNLNSNIEDKFPTHPLEGITPPTQYSDTLGDISRPTLKRLTTETERHVAESTGSRSGSEFTGNGSVRGSFDILRMTPGGSNSDESSREVEVLIHTIKPHESLAGIALLYGIDLATLRKSNKLWSSDPIHIRTHLYVPLEACKWNKAKESLVRGPGEGQVTLLPKRDKGKGKESDLLQNGSIFEHHDDLEIRNQSNTSFHLNGNDLINISESTNQDSSKSLRREREYSFENSFLPSTNTSYNHDHTSPPTSTEPLGTPLDSTTPRILDVVRIPSSQLRFFPKPHKPPDELIPSPSHSNANGGLLYDSQRKSIDDTLRKANRSIRHESSLGGGKEEGPTIVNDLSTLPPSLTRDKDKDLSSLSLSPSLSSSLSSSLSPSSNARAKTKSNMVKLRPPSTVGPSSTKSKPRINSSVGGVIQDTIKDFFTVPPPPNQLPFSNPSHAGSLGRSAGSSRIPSSASLPGKLSENGRPIPRASNQSNSNSPSSSRNHESMELVPRFPDLGLDLGIGGLGIGLNGGRGNTNGRGVVNRNGSVKKSDKQD</sequence>
<feature type="compositionally biased region" description="Polar residues" evidence="1">
    <location>
        <begin position="459"/>
        <end position="474"/>
    </location>
</feature>
<dbReference type="PANTHER" id="PTHR20932:SF8">
    <property type="entry name" value="LD22649P"/>
    <property type="match status" value="1"/>
</dbReference>
<keyword evidence="4" id="KW-1185">Reference proteome</keyword>
<feature type="compositionally biased region" description="Low complexity" evidence="1">
    <location>
        <begin position="55"/>
        <end position="68"/>
    </location>
</feature>
<dbReference type="CDD" id="cd00118">
    <property type="entry name" value="LysM"/>
    <property type="match status" value="1"/>
</dbReference>
<feature type="compositionally biased region" description="Low complexity" evidence="1">
    <location>
        <begin position="495"/>
        <end position="520"/>
    </location>
</feature>
<feature type="domain" description="LysM" evidence="2">
    <location>
        <begin position="154"/>
        <end position="198"/>
    </location>
</feature>
<dbReference type="Pfam" id="PF01476">
    <property type="entry name" value="LysM"/>
    <property type="match status" value="1"/>
</dbReference>
<feature type="compositionally biased region" description="Gly residues" evidence="1">
    <location>
        <begin position="570"/>
        <end position="583"/>
    </location>
</feature>
<evidence type="ECO:0000256" key="1">
    <source>
        <dbReference type="SAM" id="MobiDB-lite"/>
    </source>
</evidence>
<dbReference type="PANTHER" id="PTHR20932">
    <property type="entry name" value="LYSM AND PUTATIVE PEPTIDOGLYCAN-BINDING DOMAIN-CONTAINING PROTEIN"/>
    <property type="match status" value="1"/>
</dbReference>
<proteinExistence type="predicted"/>